<dbReference type="OrthoDB" id="388542at2"/>
<dbReference type="PANTHER" id="PTHR30383">
    <property type="entry name" value="THIOESTERASE 1/PROTEASE 1/LYSOPHOSPHOLIPASE L1"/>
    <property type="match status" value="1"/>
</dbReference>
<dbReference type="Pfam" id="PF13472">
    <property type="entry name" value="Lipase_GDSL_2"/>
    <property type="match status" value="1"/>
</dbReference>
<evidence type="ECO:0000313" key="4">
    <source>
        <dbReference type="Proteomes" id="UP000318053"/>
    </source>
</evidence>
<dbReference type="RefSeq" id="WP_146390387.1">
    <property type="nucleotide sequence ID" value="NZ_SJPK01000002.1"/>
</dbReference>
<dbReference type="EMBL" id="SJPK01000002">
    <property type="protein sequence ID" value="TWT74406.1"/>
    <property type="molecule type" value="Genomic_DNA"/>
</dbReference>
<dbReference type="SUPFAM" id="SSF52266">
    <property type="entry name" value="SGNH hydrolase"/>
    <property type="match status" value="1"/>
</dbReference>
<keyword evidence="1" id="KW-0732">Signal</keyword>
<name>A0A5C5YFA8_9BACT</name>
<dbReference type="GO" id="GO:0004622">
    <property type="term" value="F:phosphatidylcholine lysophospholipase activity"/>
    <property type="evidence" value="ECO:0007669"/>
    <property type="project" value="TreeGrafter"/>
</dbReference>
<dbReference type="PANTHER" id="PTHR30383:SF5">
    <property type="entry name" value="SGNH HYDROLASE-TYPE ESTERASE DOMAIN-CONTAINING PROTEIN"/>
    <property type="match status" value="1"/>
</dbReference>
<dbReference type="Proteomes" id="UP000318053">
    <property type="component" value="Unassembled WGS sequence"/>
</dbReference>
<dbReference type="InterPro" id="IPR036514">
    <property type="entry name" value="SGNH_hydro_sf"/>
</dbReference>
<evidence type="ECO:0000256" key="1">
    <source>
        <dbReference type="SAM" id="SignalP"/>
    </source>
</evidence>
<comment type="caution">
    <text evidence="3">The sequence shown here is derived from an EMBL/GenBank/DDBJ whole genome shotgun (WGS) entry which is preliminary data.</text>
</comment>
<reference evidence="3 4" key="1">
    <citation type="submission" date="2019-02" db="EMBL/GenBank/DDBJ databases">
        <title>Deep-cultivation of Planctomycetes and their phenomic and genomic characterization uncovers novel biology.</title>
        <authorList>
            <person name="Wiegand S."/>
            <person name="Jogler M."/>
            <person name="Boedeker C."/>
            <person name="Pinto D."/>
            <person name="Vollmers J."/>
            <person name="Rivas-Marin E."/>
            <person name="Kohn T."/>
            <person name="Peeters S.H."/>
            <person name="Heuer A."/>
            <person name="Rast P."/>
            <person name="Oberbeckmann S."/>
            <person name="Bunk B."/>
            <person name="Jeske O."/>
            <person name="Meyerdierks A."/>
            <person name="Storesund J.E."/>
            <person name="Kallscheuer N."/>
            <person name="Luecker S."/>
            <person name="Lage O.M."/>
            <person name="Pohl T."/>
            <person name="Merkel B.J."/>
            <person name="Hornburger P."/>
            <person name="Mueller R.-W."/>
            <person name="Bruemmer F."/>
            <person name="Labrenz M."/>
            <person name="Spormann A.M."/>
            <person name="Op Den Camp H."/>
            <person name="Overmann J."/>
            <person name="Amann R."/>
            <person name="Jetten M.S.M."/>
            <person name="Mascher T."/>
            <person name="Medema M.H."/>
            <person name="Devos D.P."/>
            <person name="Kaster A.-K."/>
            <person name="Ovreas L."/>
            <person name="Rohde M."/>
            <person name="Galperin M.Y."/>
            <person name="Jogler C."/>
        </authorList>
    </citation>
    <scope>NUCLEOTIDE SEQUENCE [LARGE SCALE GENOMIC DNA]</scope>
    <source>
        <strain evidence="3 4">CA85</strain>
    </source>
</reference>
<gene>
    <name evidence="3" type="ORF">CA85_12950</name>
</gene>
<protein>
    <recommendedName>
        <fullName evidence="2">SGNH hydrolase-type esterase domain-containing protein</fullName>
    </recommendedName>
</protein>
<feature type="domain" description="SGNH hydrolase-type esterase" evidence="2">
    <location>
        <begin position="77"/>
        <end position="251"/>
    </location>
</feature>
<sequence length="264" mass="29469" precursor="true">MTRILSRATLAIFVCLSPIQSAVHPIWAAEPPAIETPGHIPGTTQTQTLSQTIQLEQLHQELQKKWPENRMVRIVFHGHSVPAGYFRTPAVRTFDAYPSLFHRQLCDRYPTAVIDVSVTAIGGEDSISGAQRFERDVLSLRPDLVFIDYSLNDRRVGLEEAAGAWRAMIRAAQRKGVPVVLLTPTPDTREDILDDTTSLAQHARQVRDLGDEFGLPVVDSYAAFARRARAGEDIEHLMAQGNHPNREGHQIVAEQLIELVETSR</sequence>
<dbReference type="Gene3D" id="3.40.50.1110">
    <property type="entry name" value="SGNH hydrolase"/>
    <property type="match status" value="1"/>
</dbReference>
<dbReference type="InterPro" id="IPR051532">
    <property type="entry name" value="Ester_Hydrolysis_Enzymes"/>
</dbReference>
<dbReference type="AlphaFoldDB" id="A0A5C5YFA8"/>
<accession>A0A5C5YFA8</accession>
<evidence type="ECO:0000313" key="3">
    <source>
        <dbReference type="EMBL" id="TWT74406.1"/>
    </source>
</evidence>
<proteinExistence type="predicted"/>
<keyword evidence="4" id="KW-1185">Reference proteome</keyword>
<dbReference type="InterPro" id="IPR013830">
    <property type="entry name" value="SGNH_hydro"/>
</dbReference>
<feature type="chain" id="PRO_5022671015" description="SGNH hydrolase-type esterase domain-containing protein" evidence="1">
    <location>
        <begin position="29"/>
        <end position="264"/>
    </location>
</feature>
<feature type="signal peptide" evidence="1">
    <location>
        <begin position="1"/>
        <end position="28"/>
    </location>
</feature>
<dbReference type="CDD" id="cd00229">
    <property type="entry name" value="SGNH_hydrolase"/>
    <property type="match status" value="1"/>
</dbReference>
<evidence type="ECO:0000259" key="2">
    <source>
        <dbReference type="Pfam" id="PF13472"/>
    </source>
</evidence>
<organism evidence="3 4">
    <name type="scientific">Allorhodopirellula solitaria</name>
    <dbReference type="NCBI Taxonomy" id="2527987"/>
    <lineage>
        <taxon>Bacteria</taxon>
        <taxon>Pseudomonadati</taxon>
        <taxon>Planctomycetota</taxon>
        <taxon>Planctomycetia</taxon>
        <taxon>Pirellulales</taxon>
        <taxon>Pirellulaceae</taxon>
        <taxon>Allorhodopirellula</taxon>
    </lineage>
</organism>